<gene>
    <name evidence="2" type="ORF">PM001_LOCUS26670</name>
    <name evidence="1" type="ORF">PM001_LOCUS279</name>
</gene>
<dbReference type="EMBL" id="CAKLBY020000264">
    <property type="protein sequence ID" value="CAK7941520.1"/>
    <property type="molecule type" value="Genomic_DNA"/>
</dbReference>
<dbReference type="Proteomes" id="UP001162060">
    <property type="component" value="Unassembled WGS sequence"/>
</dbReference>
<evidence type="ECO:0008006" key="4">
    <source>
        <dbReference type="Google" id="ProtNLM"/>
    </source>
</evidence>
<dbReference type="AlphaFoldDB" id="A0AAV1V6P3"/>
<evidence type="ECO:0000313" key="2">
    <source>
        <dbReference type="EMBL" id="CAK7941520.1"/>
    </source>
</evidence>
<organism evidence="2 3">
    <name type="scientific">Peronospora matthiolae</name>
    <dbReference type="NCBI Taxonomy" id="2874970"/>
    <lineage>
        <taxon>Eukaryota</taxon>
        <taxon>Sar</taxon>
        <taxon>Stramenopiles</taxon>
        <taxon>Oomycota</taxon>
        <taxon>Peronosporomycetes</taxon>
        <taxon>Peronosporales</taxon>
        <taxon>Peronosporaceae</taxon>
        <taxon>Peronospora</taxon>
    </lineage>
</organism>
<name>A0AAV1V6P3_9STRA</name>
<proteinExistence type="predicted"/>
<sequence length="203" mass="22635">MTTLVIGEEYAALPDPKSYRAAIKLPDSHLWKVACAEAIASLEANYTWEFTANQIHMHLLHSKIVMRKKKDGNEAIERYKAWLVVGGDEQVLGGDCNLKLSAVLDIYSGKVIMAVAHMWGVRARHYDVPSAYFKSSTEDNVKIHLRVPKGMQLTGIELARVGVQNSGDVCLRNIKLITAFSKPVGCKNNKSQEVSRHRDTSSR</sequence>
<dbReference type="EMBL" id="CAKLBY020000003">
    <property type="protein sequence ID" value="CAK7891821.1"/>
    <property type="molecule type" value="Genomic_DNA"/>
</dbReference>
<reference evidence="2" key="1">
    <citation type="submission" date="2024-01" db="EMBL/GenBank/DDBJ databases">
        <authorList>
            <person name="Webb A."/>
        </authorList>
    </citation>
    <scope>NUCLEOTIDE SEQUENCE</scope>
    <source>
        <strain evidence="2">Pm1</strain>
    </source>
</reference>
<comment type="caution">
    <text evidence="2">The sequence shown here is derived from an EMBL/GenBank/DDBJ whole genome shotgun (WGS) entry which is preliminary data.</text>
</comment>
<accession>A0AAV1V6P3</accession>
<evidence type="ECO:0000313" key="3">
    <source>
        <dbReference type="Proteomes" id="UP001162060"/>
    </source>
</evidence>
<protein>
    <recommendedName>
        <fullName evidence="4">Reverse transcriptase Ty1/copia-type domain-containing protein</fullName>
    </recommendedName>
</protein>
<evidence type="ECO:0000313" key="1">
    <source>
        <dbReference type="EMBL" id="CAK7891821.1"/>
    </source>
</evidence>